<gene>
    <name evidence="1" type="ORF">EVAR_82618_1</name>
</gene>
<reference evidence="1 2" key="1">
    <citation type="journal article" date="2019" name="Commun. Biol.">
        <title>The bagworm genome reveals a unique fibroin gene that provides high tensile strength.</title>
        <authorList>
            <person name="Kono N."/>
            <person name="Nakamura H."/>
            <person name="Ohtoshi R."/>
            <person name="Tomita M."/>
            <person name="Numata K."/>
            <person name="Arakawa K."/>
        </authorList>
    </citation>
    <scope>NUCLEOTIDE SEQUENCE [LARGE SCALE GENOMIC DNA]</scope>
</reference>
<organism evidence="1 2">
    <name type="scientific">Eumeta variegata</name>
    <name type="common">Bagworm moth</name>
    <name type="synonym">Eumeta japonica</name>
    <dbReference type="NCBI Taxonomy" id="151549"/>
    <lineage>
        <taxon>Eukaryota</taxon>
        <taxon>Metazoa</taxon>
        <taxon>Ecdysozoa</taxon>
        <taxon>Arthropoda</taxon>
        <taxon>Hexapoda</taxon>
        <taxon>Insecta</taxon>
        <taxon>Pterygota</taxon>
        <taxon>Neoptera</taxon>
        <taxon>Endopterygota</taxon>
        <taxon>Lepidoptera</taxon>
        <taxon>Glossata</taxon>
        <taxon>Ditrysia</taxon>
        <taxon>Tineoidea</taxon>
        <taxon>Psychidae</taxon>
        <taxon>Oiketicinae</taxon>
        <taxon>Eumeta</taxon>
    </lineage>
</organism>
<accession>A0A4C1X4C6</accession>
<comment type="caution">
    <text evidence="1">The sequence shown here is derived from an EMBL/GenBank/DDBJ whole genome shotgun (WGS) entry which is preliminary data.</text>
</comment>
<proteinExistence type="predicted"/>
<evidence type="ECO:0000313" key="2">
    <source>
        <dbReference type="Proteomes" id="UP000299102"/>
    </source>
</evidence>
<evidence type="ECO:0000313" key="1">
    <source>
        <dbReference type="EMBL" id="GBP57980.1"/>
    </source>
</evidence>
<name>A0A4C1X4C6_EUMVA</name>
<protein>
    <submittedName>
        <fullName evidence="1">Uncharacterized protein</fullName>
    </submittedName>
</protein>
<dbReference type="EMBL" id="BGZK01000724">
    <property type="protein sequence ID" value="GBP57980.1"/>
    <property type="molecule type" value="Genomic_DNA"/>
</dbReference>
<sequence length="184" mass="20915">MIKILHKFETRNAHRRVPIIYGSYPCSEISLKIYHAATNSRLVRPDLLFGIENLISNLKGCRKGGAFCRRAFKVFTDLVLNCIDWRVSNIFTFVTNTSHSVDLCKLHYTKCAYNSKGSVRSQQDNNMKYIRCILHPNPARPWTRVGIKSRPFCAVPCSHPEHRQLIDERRTLEAAPAAGAGAKT</sequence>
<dbReference type="AlphaFoldDB" id="A0A4C1X4C6"/>
<dbReference type="Proteomes" id="UP000299102">
    <property type="component" value="Unassembled WGS sequence"/>
</dbReference>
<keyword evidence="2" id="KW-1185">Reference proteome</keyword>